<dbReference type="InterPro" id="IPR001509">
    <property type="entry name" value="Epimerase_deHydtase"/>
</dbReference>
<dbReference type="Proteomes" id="UP000292424">
    <property type="component" value="Chromosome"/>
</dbReference>
<dbReference type="KEGG" id="arac:E0W69_000795"/>
<dbReference type="RefSeq" id="WP_131328134.1">
    <property type="nucleotide sequence ID" value="NZ_CP044016.1"/>
</dbReference>
<reference evidence="3 4" key="1">
    <citation type="submission" date="2019-09" db="EMBL/GenBank/DDBJ databases">
        <title>Complete genome sequence of Arachidicoccus sp. B3-10 isolated from apple orchard soil.</title>
        <authorList>
            <person name="Kim H.S."/>
            <person name="Han K.-I."/>
            <person name="Suh M.K."/>
            <person name="Lee K.C."/>
            <person name="Eom M.K."/>
            <person name="Kim J.-S."/>
            <person name="Kang S.W."/>
            <person name="Sin Y."/>
            <person name="Lee J.-S."/>
        </authorList>
    </citation>
    <scope>NUCLEOTIDE SEQUENCE [LARGE SCALE GENOMIC DNA]</scope>
    <source>
        <strain evidence="3 4">B3-10</strain>
    </source>
</reference>
<evidence type="ECO:0000256" key="1">
    <source>
        <dbReference type="ARBA" id="ARBA00004370"/>
    </source>
</evidence>
<evidence type="ECO:0000313" key="4">
    <source>
        <dbReference type="Proteomes" id="UP000292424"/>
    </source>
</evidence>
<dbReference type="PANTHER" id="PTHR14097">
    <property type="entry name" value="OXIDOREDUCTASE HTATIP2"/>
    <property type="match status" value="1"/>
</dbReference>
<dbReference type="EMBL" id="CP044016">
    <property type="protein sequence ID" value="QES87256.1"/>
    <property type="molecule type" value="Genomic_DNA"/>
</dbReference>
<evidence type="ECO:0000259" key="2">
    <source>
        <dbReference type="Pfam" id="PF01370"/>
    </source>
</evidence>
<dbReference type="OrthoDB" id="9798632at2"/>
<proteinExistence type="predicted"/>
<dbReference type="Gene3D" id="3.40.50.720">
    <property type="entry name" value="NAD(P)-binding Rossmann-like Domain"/>
    <property type="match status" value="1"/>
</dbReference>
<gene>
    <name evidence="3" type="ORF">E0W69_000795</name>
</gene>
<name>A0A5P2FUV7_9BACT</name>
<evidence type="ECO:0000313" key="3">
    <source>
        <dbReference type="EMBL" id="QES87256.1"/>
    </source>
</evidence>
<dbReference type="GO" id="GO:0016020">
    <property type="term" value="C:membrane"/>
    <property type="evidence" value="ECO:0007669"/>
    <property type="project" value="UniProtKB-SubCell"/>
</dbReference>
<sequence>MNVIITGATGMVGEGVLLECLQSSKVSTILSISRKSCGIQNTKLKELIITNFLEIENYADNLKDYDACFYCAGKSSAGMTELDYEKLTYDTTIHFANILKRINPNLIFNFISGRSTDNTEKGKIMWARIKGKTENELTKIFANKAFHFRPALMKPTKGQIHLYGYNRYIHKFLYPILSILFPSISLETLGRAMINTATQGYSKSILEVEDIKKAAK</sequence>
<dbReference type="SUPFAM" id="SSF51735">
    <property type="entry name" value="NAD(P)-binding Rossmann-fold domains"/>
    <property type="match status" value="1"/>
</dbReference>
<organism evidence="3 4">
    <name type="scientific">Rhizosphaericola mali</name>
    <dbReference type="NCBI Taxonomy" id="2545455"/>
    <lineage>
        <taxon>Bacteria</taxon>
        <taxon>Pseudomonadati</taxon>
        <taxon>Bacteroidota</taxon>
        <taxon>Chitinophagia</taxon>
        <taxon>Chitinophagales</taxon>
        <taxon>Chitinophagaceae</taxon>
        <taxon>Rhizosphaericola</taxon>
    </lineage>
</organism>
<keyword evidence="4" id="KW-1185">Reference proteome</keyword>
<dbReference type="AlphaFoldDB" id="A0A5P2FUV7"/>
<comment type="subcellular location">
    <subcellularLocation>
        <location evidence="1">Membrane</location>
    </subcellularLocation>
</comment>
<dbReference type="Pfam" id="PF01370">
    <property type="entry name" value="Epimerase"/>
    <property type="match status" value="1"/>
</dbReference>
<dbReference type="InterPro" id="IPR036291">
    <property type="entry name" value="NAD(P)-bd_dom_sf"/>
</dbReference>
<accession>A0A5P2FUV7</accession>
<protein>
    <submittedName>
        <fullName evidence="3">NAD-dependent epimerase/dehydratase family protein</fullName>
    </submittedName>
</protein>
<feature type="domain" description="NAD-dependent epimerase/dehydratase" evidence="2">
    <location>
        <begin position="3"/>
        <end position="115"/>
    </location>
</feature>
<dbReference type="PANTHER" id="PTHR14097:SF8">
    <property type="entry name" value="NAD(P)-BINDING DOMAIN-CONTAINING PROTEIN"/>
    <property type="match status" value="1"/>
</dbReference>